<dbReference type="AlphaFoldDB" id="R0FCC2"/>
<evidence type="ECO:0000259" key="2">
    <source>
        <dbReference type="Pfam" id="PF14111"/>
    </source>
</evidence>
<keyword evidence="4" id="KW-1185">Reference proteome</keyword>
<dbReference type="PANTHER" id="PTHR31286">
    <property type="entry name" value="GLYCINE-RICH CELL WALL STRUCTURAL PROTEIN 1.8-LIKE"/>
    <property type="match status" value="1"/>
</dbReference>
<feature type="region of interest" description="Disordered" evidence="1">
    <location>
        <begin position="1"/>
        <end position="20"/>
    </location>
</feature>
<protein>
    <recommendedName>
        <fullName evidence="2">DUF4283 domain-containing protein</fullName>
    </recommendedName>
</protein>
<feature type="compositionally biased region" description="Basic and acidic residues" evidence="1">
    <location>
        <begin position="308"/>
        <end position="327"/>
    </location>
</feature>
<evidence type="ECO:0000256" key="1">
    <source>
        <dbReference type="SAM" id="MobiDB-lite"/>
    </source>
</evidence>
<dbReference type="Pfam" id="PF14111">
    <property type="entry name" value="DUF4283"/>
    <property type="match status" value="1"/>
</dbReference>
<dbReference type="STRING" id="81985.R0FCC2"/>
<accession>R0FCC2</accession>
<feature type="compositionally biased region" description="Basic and acidic residues" evidence="1">
    <location>
        <begin position="264"/>
        <end position="274"/>
    </location>
</feature>
<dbReference type="KEGG" id="crb:17881077"/>
<feature type="region of interest" description="Disordered" evidence="1">
    <location>
        <begin position="264"/>
        <end position="340"/>
    </location>
</feature>
<feature type="domain" description="DUF4283" evidence="2">
    <location>
        <begin position="75"/>
        <end position="156"/>
    </location>
</feature>
<dbReference type="InterPro" id="IPR040256">
    <property type="entry name" value="At4g02000-like"/>
</dbReference>
<sequence length="391" mass="43226">MEEVGGRSQPPGDPPDKPGLWVQKVKGSLGGGMPRPEDVVTHEFVKPRLRLEFPNGKNGEPVITIGAEVIEAMHGLWKRCMIVKVLGRNVPVAVLSRRLKELWRPSRDMVVVDLPRQFFMVRFESDDEYLAALTGGPWKVFGSYLMVQAWSPDFDPVRDELEMTPVWVRLSNIPVSFYHTTILMGIAEGLGKPIKVDLTTTNFSRARFARVCVEVNLKMPLKGSVMINGERYYVSYEGLSTICSCCGLYGHLVHTCPSAVKERAPEGVTEKDPSSGRAVTTQPQAHVRSPPGDSQLGDGFTPVRNGGKRSELHRGVPGDLGKRDTPVRRQNIQGGQRRKENTDILVSNSFGRLEEDLEGSGVMAKSCRIEANKENHNTLNQLGQEKSAGQG</sequence>
<dbReference type="EMBL" id="KB870810">
    <property type="protein sequence ID" value="EOA19737.1"/>
    <property type="molecule type" value="Genomic_DNA"/>
</dbReference>
<dbReference type="InterPro" id="IPR025558">
    <property type="entry name" value="DUF4283"/>
</dbReference>
<reference evidence="4" key="1">
    <citation type="journal article" date="2013" name="Nat. Genet.">
        <title>The Capsella rubella genome and the genomic consequences of rapid mating system evolution.</title>
        <authorList>
            <person name="Slotte T."/>
            <person name="Hazzouri K.M."/>
            <person name="Agren J.A."/>
            <person name="Koenig D."/>
            <person name="Maumus F."/>
            <person name="Guo Y.L."/>
            <person name="Steige K."/>
            <person name="Platts A.E."/>
            <person name="Escobar J.S."/>
            <person name="Newman L.K."/>
            <person name="Wang W."/>
            <person name="Mandakova T."/>
            <person name="Vello E."/>
            <person name="Smith L.M."/>
            <person name="Henz S.R."/>
            <person name="Steffen J."/>
            <person name="Takuno S."/>
            <person name="Brandvain Y."/>
            <person name="Coop G."/>
            <person name="Andolfatto P."/>
            <person name="Hu T.T."/>
            <person name="Blanchette M."/>
            <person name="Clark R.M."/>
            <person name="Quesneville H."/>
            <person name="Nordborg M."/>
            <person name="Gaut B.S."/>
            <person name="Lysak M.A."/>
            <person name="Jenkins J."/>
            <person name="Grimwood J."/>
            <person name="Chapman J."/>
            <person name="Prochnik S."/>
            <person name="Shu S."/>
            <person name="Rokhsar D."/>
            <person name="Schmutz J."/>
            <person name="Weigel D."/>
            <person name="Wright S.I."/>
        </authorList>
    </citation>
    <scope>NUCLEOTIDE SEQUENCE [LARGE SCALE GENOMIC DNA]</scope>
    <source>
        <strain evidence="4">cv. Monte Gargano</strain>
    </source>
</reference>
<evidence type="ECO:0000313" key="3">
    <source>
        <dbReference type="EMBL" id="EOA19737.1"/>
    </source>
</evidence>
<dbReference type="eggNOG" id="KOG1075">
    <property type="taxonomic scope" value="Eukaryota"/>
</dbReference>
<organism evidence="3 4">
    <name type="scientific">Capsella rubella</name>
    <dbReference type="NCBI Taxonomy" id="81985"/>
    <lineage>
        <taxon>Eukaryota</taxon>
        <taxon>Viridiplantae</taxon>
        <taxon>Streptophyta</taxon>
        <taxon>Embryophyta</taxon>
        <taxon>Tracheophyta</taxon>
        <taxon>Spermatophyta</taxon>
        <taxon>Magnoliopsida</taxon>
        <taxon>eudicotyledons</taxon>
        <taxon>Gunneridae</taxon>
        <taxon>Pentapetalae</taxon>
        <taxon>rosids</taxon>
        <taxon>malvids</taxon>
        <taxon>Brassicales</taxon>
        <taxon>Brassicaceae</taxon>
        <taxon>Camelineae</taxon>
        <taxon>Capsella</taxon>
    </lineage>
</organism>
<proteinExistence type="predicted"/>
<name>R0FCC2_9BRAS</name>
<evidence type="ECO:0000313" key="4">
    <source>
        <dbReference type="Proteomes" id="UP000029121"/>
    </source>
</evidence>
<gene>
    <name evidence="3" type="ORF">CARUB_v10003838mg</name>
</gene>
<dbReference type="OrthoDB" id="1751950at2759"/>
<dbReference type="Proteomes" id="UP000029121">
    <property type="component" value="Unassembled WGS sequence"/>
</dbReference>
<feature type="non-terminal residue" evidence="3">
    <location>
        <position position="391"/>
    </location>
</feature>
<dbReference type="PANTHER" id="PTHR31286:SF99">
    <property type="entry name" value="DUF4283 DOMAIN-CONTAINING PROTEIN"/>
    <property type="match status" value="1"/>
</dbReference>